<sequence>AMYPSKCVDHGIVQVLIGMAGQDLDGGTYSGAAWSLYHDQQFGYTTIFANQTYLHFNYFHNSDDQIADQFTLQK</sequence>
<dbReference type="Proteomes" id="UP000663852">
    <property type="component" value="Unassembled WGS sequence"/>
</dbReference>
<dbReference type="EMBL" id="CAJNOJ010000224">
    <property type="protein sequence ID" value="CAF1310549.1"/>
    <property type="molecule type" value="Genomic_DNA"/>
</dbReference>
<dbReference type="InterPro" id="IPR029052">
    <property type="entry name" value="Metallo-depent_PP-like"/>
</dbReference>
<reference evidence="2" key="1">
    <citation type="submission" date="2021-02" db="EMBL/GenBank/DDBJ databases">
        <authorList>
            <person name="Nowell W R."/>
        </authorList>
    </citation>
    <scope>NUCLEOTIDE SEQUENCE</scope>
</reference>
<accession>A0A815E5U4</accession>
<gene>
    <name evidence="2" type="ORF">EDS130_LOCUS31118</name>
    <name evidence="3" type="ORF">XAT740_LOCUS59896</name>
</gene>
<proteinExistence type="predicted"/>
<name>A0A815E5U4_ADIRI</name>
<feature type="non-terminal residue" evidence="2">
    <location>
        <position position="1"/>
    </location>
</feature>
<comment type="caution">
    <text evidence="2">The sequence shown here is derived from an EMBL/GenBank/DDBJ whole genome shotgun (WGS) entry which is preliminary data.</text>
</comment>
<keyword evidence="4" id="KW-1185">Reference proteome</keyword>
<organism evidence="2 5">
    <name type="scientific">Adineta ricciae</name>
    <name type="common">Rotifer</name>
    <dbReference type="NCBI Taxonomy" id="249248"/>
    <lineage>
        <taxon>Eukaryota</taxon>
        <taxon>Metazoa</taxon>
        <taxon>Spiralia</taxon>
        <taxon>Gnathifera</taxon>
        <taxon>Rotifera</taxon>
        <taxon>Eurotatoria</taxon>
        <taxon>Bdelloidea</taxon>
        <taxon>Adinetida</taxon>
        <taxon>Adinetidae</taxon>
        <taxon>Adineta</taxon>
    </lineage>
</organism>
<evidence type="ECO:0000313" key="2">
    <source>
        <dbReference type="EMBL" id="CAF1310549.1"/>
    </source>
</evidence>
<dbReference type="InterPro" id="IPR025733">
    <property type="entry name" value="PAPs_C"/>
</dbReference>
<dbReference type="Proteomes" id="UP000663828">
    <property type="component" value="Unassembled WGS sequence"/>
</dbReference>
<dbReference type="Gene3D" id="3.60.21.10">
    <property type="match status" value="1"/>
</dbReference>
<evidence type="ECO:0000259" key="1">
    <source>
        <dbReference type="Pfam" id="PF14008"/>
    </source>
</evidence>
<evidence type="ECO:0000313" key="5">
    <source>
        <dbReference type="Proteomes" id="UP000663852"/>
    </source>
</evidence>
<dbReference type="OrthoDB" id="5986157at2759"/>
<protein>
    <recommendedName>
        <fullName evidence="1">Purple acid phosphatase C-terminal domain-containing protein</fullName>
    </recommendedName>
</protein>
<feature type="domain" description="Purple acid phosphatase C-terminal" evidence="1">
    <location>
        <begin position="11"/>
        <end position="69"/>
    </location>
</feature>
<dbReference type="EMBL" id="CAJNOR010014278">
    <property type="protein sequence ID" value="CAF1677526.1"/>
    <property type="molecule type" value="Genomic_DNA"/>
</dbReference>
<evidence type="ECO:0000313" key="3">
    <source>
        <dbReference type="EMBL" id="CAF1677526.1"/>
    </source>
</evidence>
<dbReference type="AlphaFoldDB" id="A0A815E5U4"/>
<evidence type="ECO:0000313" key="4">
    <source>
        <dbReference type="Proteomes" id="UP000663828"/>
    </source>
</evidence>
<dbReference type="Pfam" id="PF14008">
    <property type="entry name" value="Metallophos_C"/>
    <property type="match status" value="1"/>
</dbReference>